<proteinExistence type="predicted"/>
<name>A0ABS5BLQ5_9BACT</name>
<keyword evidence="2" id="KW-1185">Reference proteome</keyword>
<evidence type="ECO:0000313" key="1">
    <source>
        <dbReference type="EMBL" id="MBP3954626.1"/>
    </source>
</evidence>
<protein>
    <submittedName>
        <fullName evidence="1">Uncharacterized protein</fullName>
    </submittedName>
</protein>
<organism evidence="1 2">
    <name type="scientific">Gemmata palustris</name>
    <dbReference type="NCBI Taxonomy" id="2822762"/>
    <lineage>
        <taxon>Bacteria</taxon>
        <taxon>Pseudomonadati</taxon>
        <taxon>Planctomycetota</taxon>
        <taxon>Planctomycetia</taxon>
        <taxon>Gemmatales</taxon>
        <taxon>Gemmataceae</taxon>
        <taxon>Gemmata</taxon>
    </lineage>
</organism>
<sequence>MDGPFPISDTHAPGGFVALNDPRHTECLLEALKTAIHNAGEHRLFQSGKLPGLFPARTGIAAEAALHALRAGLLETVRTEAKGKLITEWVCATPKAVGYIHDHDSPRSILRELKDVLQATRTGVPSFMAEAKAELAALSANFEERASAMLARLDDLAKRCESALRRAETSGPAVTESVGRVVPWAIDALEYLDRRSESGAGGDCPLPELFHAIGVRFPELSLPAFQDGVKRLHDVRAVRLVPTNAIPEPEYAVVVEGKLMYAVGR</sequence>
<dbReference type="RefSeq" id="WP_210652746.1">
    <property type="nucleotide sequence ID" value="NZ_JAGKQQ010000001.1"/>
</dbReference>
<reference evidence="1 2" key="1">
    <citation type="submission" date="2021-04" db="EMBL/GenBank/DDBJ databases">
        <authorList>
            <person name="Ivanova A."/>
        </authorList>
    </citation>
    <scope>NUCLEOTIDE SEQUENCE [LARGE SCALE GENOMIC DNA]</scope>
    <source>
        <strain evidence="1 2">G18</strain>
    </source>
</reference>
<accession>A0ABS5BLQ5</accession>
<evidence type="ECO:0000313" key="2">
    <source>
        <dbReference type="Proteomes" id="UP000676565"/>
    </source>
</evidence>
<comment type="caution">
    <text evidence="1">The sequence shown here is derived from an EMBL/GenBank/DDBJ whole genome shotgun (WGS) entry which is preliminary data.</text>
</comment>
<dbReference type="EMBL" id="JAGKQQ010000001">
    <property type="protein sequence ID" value="MBP3954626.1"/>
    <property type="molecule type" value="Genomic_DNA"/>
</dbReference>
<gene>
    <name evidence="1" type="ORF">J8F10_04925</name>
</gene>
<dbReference type="Proteomes" id="UP000676565">
    <property type="component" value="Unassembled WGS sequence"/>
</dbReference>